<dbReference type="Pfam" id="PF00067">
    <property type="entry name" value="p450"/>
    <property type="match status" value="1"/>
</dbReference>
<keyword evidence="4 6" id="KW-0479">Metal-binding</keyword>
<evidence type="ECO:0000256" key="4">
    <source>
        <dbReference type="ARBA" id="ARBA00022723"/>
    </source>
</evidence>
<keyword evidence="7" id="KW-0560">Oxidoreductase</keyword>
<dbReference type="GO" id="GO:0016705">
    <property type="term" value="F:oxidoreductase activity, acting on paired donors, with incorporation or reduction of molecular oxygen"/>
    <property type="evidence" value="ECO:0007669"/>
    <property type="project" value="InterPro"/>
</dbReference>
<feature type="binding site" description="axial binding residue" evidence="6">
    <location>
        <position position="462"/>
    </location>
    <ligand>
        <name>heme</name>
        <dbReference type="ChEBI" id="CHEBI:30413"/>
    </ligand>
    <ligandPart>
        <name>Fe</name>
        <dbReference type="ChEBI" id="CHEBI:18248"/>
    </ligandPart>
</feature>
<evidence type="ECO:0008006" key="11">
    <source>
        <dbReference type="Google" id="ProtNLM"/>
    </source>
</evidence>
<keyword evidence="8" id="KW-1133">Transmembrane helix</keyword>
<keyword evidence="8" id="KW-0812">Transmembrane</keyword>
<feature type="transmembrane region" description="Helical" evidence="8">
    <location>
        <begin position="20"/>
        <end position="42"/>
    </location>
</feature>
<dbReference type="EMBL" id="WNWR01000033">
    <property type="protein sequence ID" value="KAE9993288.1"/>
    <property type="molecule type" value="Genomic_DNA"/>
</dbReference>
<dbReference type="PROSITE" id="PS00086">
    <property type="entry name" value="CYTOCHROME_P450"/>
    <property type="match status" value="1"/>
</dbReference>
<dbReference type="GO" id="GO:0020037">
    <property type="term" value="F:heme binding"/>
    <property type="evidence" value="ECO:0007669"/>
    <property type="project" value="InterPro"/>
</dbReference>
<evidence type="ECO:0000256" key="2">
    <source>
        <dbReference type="ARBA" id="ARBA00010617"/>
    </source>
</evidence>
<dbReference type="CDD" id="cd11058">
    <property type="entry name" value="CYP60B-like"/>
    <property type="match status" value="1"/>
</dbReference>
<feature type="transmembrane region" description="Helical" evidence="8">
    <location>
        <begin position="238"/>
        <end position="260"/>
    </location>
</feature>
<dbReference type="PRINTS" id="PR00463">
    <property type="entry name" value="EP450I"/>
</dbReference>
<evidence type="ECO:0000256" key="5">
    <source>
        <dbReference type="ARBA" id="ARBA00023004"/>
    </source>
</evidence>
<evidence type="ECO:0000256" key="7">
    <source>
        <dbReference type="RuleBase" id="RU000461"/>
    </source>
</evidence>
<comment type="cofactor">
    <cofactor evidence="1 6">
        <name>heme</name>
        <dbReference type="ChEBI" id="CHEBI:30413"/>
    </cofactor>
</comment>
<dbReference type="GO" id="GO:0005506">
    <property type="term" value="F:iron ion binding"/>
    <property type="evidence" value="ECO:0007669"/>
    <property type="project" value="InterPro"/>
</dbReference>
<dbReference type="InterPro" id="IPR002401">
    <property type="entry name" value="Cyt_P450_E_grp-I"/>
</dbReference>
<organism evidence="9 10">
    <name type="scientific">Venturia inaequalis</name>
    <name type="common">Apple scab fungus</name>
    <dbReference type="NCBI Taxonomy" id="5025"/>
    <lineage>
        <taxon>Eukaryota</taxon>
        <taxon>Fungi</taxon>
        <taxon>Dikarya</taxon>
        <taxon>Ascomycota</taxon>
        <taxon>Pezizomycotina</taxon>
        <taxon>Dothideomycetes</taxon>
        <taxon>Pleosporomycetidae</taxon>
        <taxon>Venturiales</taxon>
        <taxon>Venturiaceae</taxon>
        <taxon>Venturia</taxon>
    </lineage>
</organism>
<name>A0A8H3VUT4_VENIN</name>
<accession>A0A8H3VUT4</accession>
<comment type="caution">
    <text evidence="9">The sequence shown here is derived from an EMBL/GenBank/DDBJ whole genome shotgun (WGS) entry which is preliminary data.</text>
</comment>
<keyword evidence="7" id="KW-0503">Monooxygenase</keyword>
<comment type="similarity">
    <text evidence="2 7">Belongs to the cytochrome P450 family.</text>
</comment>
<dbReference type="PANTHER" id="PTHR24305">
    <property type="entry name" value="CYTOCHROME P450"/>
    <property type="match status" value="1"/>
</dbReference>
<dbReference type="SUPFAM" id="SSF48264">
    <property type="entry name" value="Cytochrome P450"/>
    <property type="match status" value="1"/>
</dbReference>
<evidence type="ECO:0000256" key="1">
    <source>
        <dbReference type="ARBA" id="ARBA00001971"/>
    </source>
</evidence>
<dbReference type="PANTHER" id="PTHR24305:SF210">
    <property type="entry name" value="CYTOCHROME P450 MONOOXYGENASE ASQL-RELATED"/>
    <property type="match status" value="1"/>
</dbReference>
<evidence type="ECO:0000256" key="8">
    <source>
        <dbReference type="SAM" id="Phobius"/>
    </source>
</evidence>
<keyword evidence="3 6" id="KW-0349">Heme</keyword>
<evidence type="ECO:0000313" key="10">
    <source>
        <dbReference type="Proteomes" id="UP000490939"/>
    </source>
</evidence>
<dbReference type="InterPro" id="IPR036396">
    <property type="entry name" value="Cyt_P450_sf"/>
</dbReference>
<dbReference type="InterPro" id="IPR017972">
    <property type="entry name" value="Cyt_P450_CS"/>
</dbReference>
<dbReference type="AlphaFoldDB" id="A0A8H3VUT4"/>
<proteinExistence type="inferred from homology"/>
<evidence type="ECO:0000256" key="3">
    <source>
        <dbReference type="ARBA" id="ARBA00022617"/>
    </source>
</evidence>
<keyword evidence="5 6" id="KW-0408">Iron</keyword>
<dbReference type="GO" id="GO:0004497">
    <property type="term" value="F:monooxygenase activity"/>
    <property type="evidence" value="ECO:0007669"/>
    <property type="project" value="UniProtKB-KW"/>
</dbReference>
<keyword evidence="10" id="KW-1185">Reference proteome</keyword>
<dbReference type="Proteomes" id="UP000490939">
    <property type="component" value="Unassembled WGS sequence"/>
</dbReference>
<sequence>MALEFLTSAIARIVQHLPYYAGLGLFIWVVYSGFVWIYNVFFHPLRNFPGPMFSAASQIPHAWAGFVGDSHLYPQRLHAQYGEIVRIAPNELSFITEQAWKDIHMHRQDANGKAVKQLAKHGSIVHGDGVYSILDAPDDVHARQRKMLSHAFSDRASCAKRRSLKLRAQEPVLQSYADLVMRNLRDDARCNRPVDIVETFNFFSFDIIAFGESFKACETREEHPWFAQFANTIKFGSILAMASPLPFAPILMLPFVPFVMKRAKFVFDFTKEKVKSRIAQGDKEKLDFMALVLKHNTDDGNGITIPEIISTFEALSIAGSETTATLMSGLMWYLHTNPSVLQKLRKELRTTFDSDSSINLLKVDQLPYFQAVVQEALRMYSPIGIAVPRRTPPSGISISGEWIPGNTTVGMPHLAASWSPTNFAEPTKFAPERHLRNGERPEIYEGDKRGAMQPFSLGPRGCLGKNLANAEIKLIISRMIYNFDFEVVGGREREDWAVQKVWGLYDKKPLMLWVKERKEEN</sequence>
<protein>
    <recommendedName>
        <fullName evidence="11">Cytochrome P450</fullName>
    </recommendedName>
</protein>
<dbReference type="Gene3D" id="1.10.630.10">
    <property type="entry name" value="Cytochrome P450"/>
    <property type="match status" value="1"/>
</dbReference>
<evidence type="ECO:0000313" key="9">
    <source>
        <dbReference type="EMBL" id="KAE9993288.1"/>
    </source>
</evidence>
<dbReference type="InterPro" id="IPR050121">
    <property type="entry name" value="Cytochrome_P450_monoxygenase"/>
</dbReference>
<gene>
    <name evidence="9" type="ORF">EG327_005699</name>
</gene>
<keyword evidence="8" id="KW-0472">Membrane</keyword>
<evidence type="ECO:0000256" key="6">
    <source>
        <dbReference type="PIRSR" id="PIRSR602401-1"/>
    </source>
</evidence>
<reference evidence="9 10" key="1">
    <citation type="submission" date="2019-07" db="EMBL/GenBank/DDBJ databases">
        <title>Venturia inaequalis Genome Resource.</title>
        <authorList>
            <person name="Lichtner F.J."/>
        </authorList>
    </citation>
    <scope>NUCLEOTIDE SEQUENCE [LARGE SCALE GENOMIC DNA]</scope>
    <source>
        <strain evidence="9 10">DMI_063113</strain>
    </source>
</reference>
<dbReference type="InterPro" id="IPR001128">
    <property type="entry name" value="Cyt_P450"/>
</dbReference>
<dbReference type="PRINTS" id="PR00385">
    <property type="entry name" value="P450"/>
</dbReference>